<sequence>MGTSDVRRLTDEEMARLPEAKAAMEEAGRAGTSSRFNFFAAFDGTNNDQGNLKLSGDPYPTNVGNLDQQAEAAGSKYLRRGYYPGVGTGGDQGNFVNAGPNPTPAIDAAAEKAYRDFSDAAQTYLKQTPGATPADLGASVTGFSRGCAAAVRFAQLVNDRGLVAPDGTVVAPPGSVPITGMALMDPVATGVQGETGIPANVKGQVLVVQAEHESRSWFRPVDYSDDPRVTTVKHPGNHVGVGGGYDRDGTAANVHEGVTAYFQRRGVPLADVPAEQRHNPNEPAMIRTENYQTARNGDVLTDEDGRKQLRWMVDDETKPRITVKPRMSEQTKAQLRQSYTELAPGLKARGLDGEQCLQVSAACVAKAAEHPDWGDPKRYLLSKNGEQVAVQHQNGRFNEVRVDEALQSSTTAHLDRVQDLQQAQATPAAQPERAAPVQTEPALTR</sequence>
<dbReference type="AlphaFoldDB" id="A0A4P6X2A8"/>
<feature type="region of interest" description="Disordered" evidence="1">
    <location>
        <begin position="420"/>
        <end position="445"/>
    </location>
</feature>
<evidence type="ECO:0008006" key="4">
    <source>
        <dbReference type="Google" id="ProtNLM"/>
    </source>
</evidence>
<evidence type="ECO:0000313" key="3">
    <source>
        <dbReference type="Proteomes" id="UP000293912"/>
    </source>
</evidence>
<keyword evidence="3" id="KW-1185">Reference proteome</keyword>
<name>A0A4P6X2A8_HYDPS</name>
<protein>
    <recommendedName>
        <fullName evidence="4">DUF2235 domain-containing protein</fullName>
    </recommendedName>
</protein>
<dbReference type="EMBL" id="CP037867">
    <property type="protein sequence ID" value="QBM30270.1"/>
    <property type="molecule type" value="Genomic_DNA"/>
</dbReference>
<evidence type="ECO:0000313" key="2">
    <source>
        <dbReference type="EMBL" id="QBM30270.1"/>
    </source>
</evidence>
<dbReference type="KEGG" id="hpse:HPF_21450"/>
<gene>
    <name evidence="2" type="ORF">HPF_21450</name>
</gene>
<evidence type="ECO:0000256" key="1">
    <source>
        <dbReference type="SAM" id="MobiDB-lite"/>
    </source>
</evidence>
<organism evidence="2 3">
    <name type="scientific">Hydrogenophaga pseudoflava</name>
    <name type="common">Pseudomonas carboxydoflava</name>
    <dbReference type="NCBI Taxonomy" id="47421"/>
    <lineage>
        <taxon>Bacteria</taxon>
        <taxon>Pseudomonadati</taxon>
        <taxon>Pseudomonadota</taxon>
        <taxon>Betaproteobacteria</taxon>
        <taxon>Burkholderiales</taxon>
        <taxon>Comamonadaceae</taxon>
        <taxon>Hydrogenophaga</taxon>
    </lineage>
</organism>
<accession>A0A4P6X2A8</accession>
<feature type="compositionally biased region" description="Low complexity" evidence="1">
    <location>
        <begin position="421"/>
        <end position="436"/>
    </location>
</feature>
<proteinExistence type="predicted"/>
<reference evidence="2 3" key="1">
    <citation type="submission" date="2019-03" db="EMBL/GenBank/DDBJ databases">
        <authorList>
            <person name="Sebastian G."/>
            <person name="Baumann P."/>
            <person name="Ruckert C."/>
            <person name="Kalinowski J."/>
            <person name="Nebel B."/>
            <person name="Takors R."/>
            <person name="Blombach B."/>
        </authorList>
    </citation>
    <scope>NUCLEOTIDE SEQUENCE [LARGE SCALE GENOMIC DNA]</scope>
    <source>
        <strain evidence="2 3">DSM 1084</strain>
    </source>
</reference>
<dbReference type="Proteomes" id="UP000293912">
    <property type="component" value="Chromosome"/>
</dbReference>